<keyword evidence="2" id="KW-0732">Signal</keyword>
<feature type="domain" description="Pyrrolo-quinoline quinone repeat" evidence="3">
    <location>
        <begin position="390"/>
        <end position="514"/>
    </location>
</feature>
<gene>
    <name evidence="4" type="ORF">UBAL3_94320021</name>
</gene>
<name>C6HYY0_9BACT</name>
<dbReference type="PANTHER" id="PTHR34512:SF30">
    <property type="entry name" value="OUTER MEMBRANE PROTEIN ASSEMBLY FACTOR BAMB"/>
    <property type="match status" value="1"/>
</dbReference>
<feature type="region of interest" description="Disordered" evidence="1">
    <location>
        <begin position="41"/>
        <end position="68"/>
    </location>
</feature>
<accession>C6HYY0</accession>
<dbReference type="InterPro" id="IPR015943">
    <property type="entry name" value="WD40/YVTN_repeat-like_dom_sf"/>
</dbReference>
<feature type="region of interest" description="Disordered" evidence="1">
    <location>
        <begin position="523"/>
        <end position="547"/>
    </location>
</feature>
<evidence type="ECO:0000313" key="4">
    <source>
        <dbReference type="EMBL" id="EES52166.1"/>
    </source>
</evidence>
<feature type="signal peptide" evidence="2">
    <location>
        <begin position="1"/>
        <end position="30"/>
    </location>
</feature>
<dbReference type="SUPFAM" id="SSF50998">
    <property type="entry name" value="Quinoprotein alcohol dehydrogenase-like"/>
    <property type="match status" value="1"/>
</dbReference>
<dbReference type="InterPro" id="IPR011047">
    <property type="entry name" value="Quinoprotein_ADH-like_sf"/>
</dbReference>
<dbReference type="AlphaFoldDB" id="C6HYY0"/>
<feature type="domain" description="Pyrrolo-quinoline quinone repeat" evidence="3">
    <location>
        <begin position="209"/>
        <end position="283"/>
    </location>
</feature>
<feature type="region of interest" description="Disordered" evidence="1">
    <location>
        <begin position="80"/>
        <end position="123"/>
    </location>
</feature>
<organism evidence="4 5">
    <name type="scientific">Leptospirillum ferrodiazotrophum</name>
    <dbReference type="NCBI Taxonomy" id="412449"/>
    <lineage>
        <taxon>Bacteria</taxon>
        <taxon>Pseudomonadati</taxon>
        <taxon>Nitrospirota</taxon>
        <taxon>Nitrospiria</taxon>
        <taxon>Nitrospirales</taxon>
        <taxon>Nitrospiraceae</taxon>
        <taxon>Leptospirillum</taxon>
    </lineage>
</organism>
<dbReference type="PANTHER" id="PTHR34512">
    <property type="entry name" value="CELL SURFACE PROTEIN"/>
    <property type="match status" value="1"/>
</dbReference>
<dbReference type="Proteomes" id="UP000009374">
    <property type="component" value="Unassembled WGS sequence"/>
</dbReference>
<dbReference type="EMBL" id="GG693879">
    <property type="protein sequence ID" value="EES52166.1"/>
    <property type="molecule type" value="Genomic_DNA"/>
</dbReference>
<feature type="domain" description="Pyrrolo-quinoline quinone repeat" evidence="3">
    <location>
        <begin position="145"/>
        <end position="204"/>
    </location>
</feature>
<feature type="chain" id="PRO_5002966407" description="Pyrrolo-quinoline quinone repeat domain-containing protein" evidence="2">
    <location>
        <begin position="31"/>
        <end position="547"/>
    </location>
</feature>
<evidence type="ECO:0000256" key="2">
    <source>
        <dbReference type="SAM" id="SignalP"/>
    </source>
</evidence>
<evidence type="ECO:0000259" key="3">
    <source>
        <dbReference type="Pfam" id="PF13360"/>
    </source>
</evidence>
<reference evidence="4 5" key="1">
    <citation type="journal article" date="2009" name="Appl. Environ. Microbiol.">
        <title>Community genomic and proteomic analyses of chemoautotrophic iron-oxidizing "Leptospirillum rubarum" (Group II) and "Leptospirillum ferrodiazotrophum" (Group III) bacteria in acid mine drainage biofilms.</title>
        <authorList>
            <person name="Goltsman D.S."/>
            <person name="Denef V.J."/>
            <person name="Singer S.W."/>
            <person name="VerBerkmoes N.C."/>
            <person name="Lefsrud M."/>
            <person name="Mueller R.S."/>
            <person name="Dick G.J."/>
            <person name="Sun C.L."/>
            <person name="Wheeler K.E."/>
            <person name="Zemla A."/>
            <person name="Baker B.J."/>
            <person name="Hauser L."/>
            <person name="Land M."/>
            <person name="Shah M.B."/>
            <person name="Thelen M.P."/>
            <person name="Hettich R.L."/>
            <person name="Banfield J.F."/>
        </authorList>
    </citation>
    <scope>NUCLEOTIDE SEQUENCE [LARGE SCALE GENOMIC DNA]</scope>
</reference>
<dbReference type="SMART" id="SM00564">
    <property type="entry name" value="PQQ"/>
    <property type="match status" value="3"/>
</dbReference>
<evidence type="ECO:0000256" key="1">
    <source>
        <dbReference type="SAM" id="MobiDB-lite"/>
    </source>
</evidence>
<proteinExistence type="predicted"/>
<evidence type="ECO:0000313" key="5">
    <source>
        <dbReference type="Proteomes" id="UP000009374"/>
    </source>
</evidence>
<protein>
    <recommendedName>
        <fullName evidence="3">Pyrrolo-quinoline quinone repeat domain-containing protein</fullName>
    </recommendedName>
</protein>
<dbReference type="InterPro" id="IPR018391">
    <property type="entry name" value="PQQ_b-propeller_rpt"/>
</dbReference>
<dbReference type="Pfam" id="PF13360">
    <property type="entry name" value="PQQ_2"/>
    <property type="match status" value="3"/>
</dbReference>
<dbReference type="Gene3D" id="2.130.10.10">
    <property type="entry name" value="YVTN repeat-like/Quinoprotein amine dehydrogenase"/>
    <property type="match status" value="2"/>
</dbReference>
<sequence length="547" mass="57286">MKENGRVRPSLGGVLLLALVAGGALPSAGAEEAGPMGFPTGADLGAAEQGTGTGEAAHRPSGKPMISDWGPGFWIEEGGGPERNPFYSWPPRRKAASESPSKGPGGVPLPPPPKKEGTKVFPFTDRMHPPHVAWVRDFGRTELGRPEFRFAHQPIVVNGRLVLTSTRGEVLCLDAVTGVTLWRKSLPAAIRASAVSDGETLYIATGSPDITAPHMMGYAQTRTILRGTGREHLYALSLSTGKLLWQAPLPGPALGSPVIAGKTLWVATGRGWLAGFSTEKERPVGKVRLLSSPGWSAPLALHHWLWVSLEGPQKLSALWPDKGRTVWALSSPKAERLVLFSPSPSFGAMRLLTRMISVHEGVVKERLVILSAVSGHIFSEIPFTPLSTSGTMGMSSGAYPPDARVFEGLATVTVAGQTAVVASALSREALAVDIPSGHLFWKVPLGGEPSGAVTVAGLLCVLPETGRVGLVDLATGKPLGHIDVEGTPAPGPAPIVGTTLYLAGQDGKVRALSLDAYRKKIYPPPSPSLPSSPALSPAGEPLKESAS</sequence>
<dbReference type="InterPro" id="IPR002372">
    <property type="entry name" value="PQQ_rpt_dom"/>
</dbReference>
<keyword evidence="5" id="KW-1185">Reference proteome</keyword>